<gene>
    <name evidence="3" type="ORF">CHR53_23815</name>
</gene>
<name>A0A3Q9QY01_9BACI</name>
<dbReference type="NCBIfam" id="NF037970">
    <property type="entry name" value="vanZ_1"/>
    <property type="match status" value="1"/>
</dbReference>
<evidence type="ECO:0000259" key="2">
    <source>
        <dbReference type="Pfam" id="PF04892"/>
    </source>
</evidence>
<dbReference type="InterPro" id="IPR006976">
    <property type="entry name" value="VanZ-like"/>
</dbReference>
<proteinExistence type="predicted"/>
<dbReference type="RefSeq" id="WP_164745705.1">
    <property type="nucleotide sequence ID" value="NZ_CP022572.1"/>
</dbReference>
<feature type="domain" description="VanZ-like" evidence="2">
    <location>
        <begin position="13"/>
        <end position="128"/>
    </location>
</feature>
<keyword evidence="1" id="KW-1133">Transmembrane helix</keyword>
<evidence type="ECO:0000313" key="4">
    <source>
        <dbReference type="Proteomes" id="UP000282892"/>
    </source>
</evidence>
<protein>
    <recommendedName>
        <fullName evidence="2">VanZ-like domain-containing protein</fullName>
    </recommendedName>
</protein>
<feature type="transmembrane region" description="Helical" evidence="1">
    <location>
        <begin position="83"/>
        <end position="102"/>
    </location>
</feature>
<dbReference type="AlphaFoldDB" id="A0A3Q9QY01"/>
<reference evidence="3 4" key="1">
    <citation type="submission" date="2017-07" db="EMBL/GenBank/DDBJ databases">
        <title>The complete genome sequence of Bacillus mesonae strain H20-5, an efficient strain improving plant abiotic stress resistance.</title>
        <authorList>
            <person name="Kim S.Y."/>
            <person name="Song H."/>
            <person name="Sang M.K."/>
            <person name="Weon H.-Y."/>
            <person name="Song J."/>
        </authorList>
    </citation>
    <scope>NUCLEOTIDE SEQUENCE [LARGE SCALE GENOMIC DNA]</scope>
    <source>
        <strain evidence="3 4">H20-5</strain>
    </source>
</reference>
<feature type="transmembrane region" description="Helical" evidence="1">
    <location>
        <begin position="52"/>
        <end position="76"/>
    </location>
</feature>
<dbReference type="KEGG" id="nmk:CHR53_23815"/>
<keyword evidence="1" id="KW-0812">Transmembrane</keyword>
<evidence type="ECO:0000256" key="1">
    <source>
        <dbReference type="SAM" id="Phobius"/>
    </source>
</evidence>
<dbReference type="EMBL" id="CP022572">
    <property type="protein sequence ID" value="AZU64038.1"/>
    <property type="molecule type" value="Genomic_DNA"/>
</dbReference>
<dbReference type="Pfam" id="PF04892">
    <property type="entry name" value="VanZ"/>
    <property type="match status" value="1"/>
</dbReference>
<feature type="transmembrane region" description="Helical" evidence="1">
    <location>
        <begin position="108"/>
        <end position="129"/>
    </location>
</feature>
<evidence type="ECO:0000313" key="3">
    <source>
        <dbReference type="EMBL" id="AZU64038.1"/>
    </source>
</evidence>
<sequence>MRGFLIVVWAAAILICTCTASFNGLMANGEVSFHLNPAPNFSEFMARPPVEIASGFLVQKFGHLFAFFIFTVLLQIKFQSKRAVFFLAAFYAVLTEFLQLYFTRDGRLFDVGIDAAGILLALGMGRIFMTHHLRDTNL</sequence>
<dbReference type="Proteomes" id="UP000282892">
    <property type="component" value="Chromosome"/>
</dbReference>
<accession>A0A3Q9QY01</accession>
<keyword evidence="4" id="KW-1185">Reference proteome</keyword>
<organism evidence="3 4">
    <name type="scientific">Neobacillus mesonae</name>
    <dbReference type="NCBI Taxonomy" id="1193713"/>
    <lineage>
        <taxon>Bacteria</taxon>
        <taxon>Bacillati</taxon>
        <taxon>Bacillota</taxon>
        <taxon>Bacilli</taxon>
        <taxon>Bacillales</taxon>
        <taxon>Bacillaceae</taxon>
        <taxon>Neobacillus</taxon>
    </lineage>
</organism>
<keyword evidence="1" id="KW-0472">Membrane</keyword>